<gene>
    <name evidence="1" type="ORF">S01H4_66882</name>
</gene>
<reference evidence="1" key="1">
    <citation type="journal article" date="2014" name="Front. Microbiol.">
        <title>High frequency of phylogenetically diverse reductive dehalogenase-homologous genes in deep subseafloor sedimentary metagenomes.</title>
        <authorList>
            <person name="Kawai M."/>
            <person name="Futagami T."/>
            <person name="Toyoda A."/>
            <person name="Takaki Y."/>
            <person name="Nishi S."/>
            <person name="Hori S."/>
            <person name="Arai W."/>
            <person name="Tsubouchi T."/>
            <person name="Morono Y."/>
            <person name="Uchiyama I."/>
            <person name="Ito T."/>
            <person name="Fujiyama A."/>
            <person name="Inagaki F."/>
            <person name="Takami H."/>
        </authorList>
    </citation>
    <scope>NUCLEOTIDE SEQUENCE</scope>
    <source>
        <strain evidence="1">Expedition CK06-06</strain>
    </source>
</reference>
<dbReference type="SUPFAM" id="SSF53067">
    <property type="entry name" value="Actin-like ATPase domain"/>
    <property type="match status" value="1"/>
</dbReference>
<proteinExistence type="predicted"/>
<dbReference type="EMBL" id="BART01041677">
    <property type="protein sequence ID" value="GAH28029.1"/>
    <property type="molecule type" value="Genomic_DNA"/>
</dbReference>
<dbReference type="InterPro" id="IPR043129">
    <property type="entry name" value="ATPase_NBD"/>
</dbReference>
<protein>
    <submittedName>
        <fullName evidence="1">Uncharacterized protein</fullName>
    </submittedName>
</protein>
<dbReference type="Gene3D" id="3.30.420.40">
    <property type="match status" value="1"/>
</dbReference>
<name>X1FF74_9ZZZZ</name>
<organism evidence="1">
    <name type="scientific">marine sediment metagenome</name>
    <dbReference type="NCBI Taxonomy" id="412755"/>
    <lineage>
        <taxon>unclassified sequences</taxon>
        <taxon>metagenomes</taxon>
        <taxon>ecological metagenomes</taxon>
    </lineage>
</organism>
<dbReference type="AlphaFoldDB" id="X1FF74"/>
<sequence>MGRGGLLNPISSGTYRVNDKMLEDLRKGASGEHA</sequence>
<feature type="non-terminal residue" evidence="1">
    <location>
        <position position="34"/>
    </location>
</feature>
<accession>X1FF74</accession>
<comment type="caution">
    <text evidence="1">The sequence shown here is derived from an EMBL/GenBank/DDBJ whole genome shotgun (WGS) entry which is preliminary data.</text>
</comment>
<evidence type="ECO:0000313" key="1">
    <source>
        <dbReference type="EMBL" id="GAH28029.1"/>
    </source>
</evidence>